<evidence type="ECO:0000313" key="1">
    <source>
        <dbReference type="EMBL" id="MBC3911375.1"/>
    </source>
</evidence>
<protein>
    <submittedName>
        <fullName evidence="1">Uncharacterized protein</fullName>
    </submittedName>
</protein>
<comment type="caution">
    <text evidence="1">The sequence shown here is derived from an EMBL/GenBank/DDBJ whole genome shotgun (WGS) entry which is preliminary data.</text>
</comment>
<dbReference type="EMBL" id="JACOFX010000031">
    <property type="protein sequence ID" value="MBC3911375.1"/>
    <property type="molecule type" value="Genomic_DNA"/>
</dbReference>
<evidence type="ECO:0000313" key="2">
    <source>
        <dbReference type="Proteomes" id="UP000646911"/>
    </source>
</evidence>
<organism evidence="1 2">
    <name type="scientific">Undibacterium umbellatum</name>
    <dbReference type="NCBI Taxonomy" id="2762300"/>
    <lineage>
        <taxon>Bacteria</taxon>
        <taxon>Pseudomonadati</taxon>
        <taxon>Pseudomonadota</taxon>
        <taxon>Betaproteobacteria</taxon>
        <taxon>Burkholderiales</taxon>
        <taxon>Oxalobacteraceae</taxon>
        <taxon>Undibacterium</taxon>
    </lineage>
</organism>
<reference evidence="1 2" key="1">
    <citation type="submission" date="2020-08" db="EMBL/GenBank/DDBJ databases">
        <title>Novel species isolated from subtropical streams in China.</title>
        <authorList>
            <person name="Lu H."/>
        </authorList>
    </citation>
    <scope>NUCLEOTIDE SEQUENCE [LARGE SCALE GENOMIC DNA]</scope>
    <source>
        <strain evidence="1 2">NL8W</strain>
    </source>
</reference>
<dbReference type="Proteomes" id="UP000646911">
    <property type="component" value="Unassembled WGS sequence"/>
</dbReference>
<name>A0ABR6ZI22_9BURK</name>
<dbReference type="RefSeq" id="WP_186957087.1">
    <property type="nucleotide sequence ID" value="NZ_JACOFX010000031.1"/>
</dbReference>
<sequence>MSMESTIVTSKNLTQEIFLEYLKKAGEKMGINDLEKDRCIYDDVSGAYLKIQLLSGDLICFEQDELEAFKKLLGAEPVSYIELSYNHTENSVPLVMQFTRAINSFLPVVLDTGFDDVFSPEQIPTLGDLAF</sequence>
<accession>A0ABR6ZI22</accession>
<gene>
    <name evidence="1" type="ORF">H8L47_27820</name>
</gene>
<keyword evidence="2" id="KW-1185">Reference proteome</keyword>
<proteinExistence type="predicted"/>